<dbReference type="Gramene" id="OIT35419">
    <property type="protein sequence ID" value="OIT35419"/>
    <property type="gene ID" value="A4A49_57648"/>
</dbReference>
<dbReference type="GO" id="GO:0004523">
    <property type="term" value="F:RNA-DNA hybrid ribonuclease activity"/>
    <property type="evidence" value="ECO:0007669"/>
    <property type="project" value="InterPro"/>
</dbReference>
<dbReference type="GO" id="GO:0003676">
    <property type="term" value="F:nucleic acid binding"/>
    <property type="evidence" value="ECO:0007669"/>
    <property type="project" value="InterPro"/>
</dbReference>
<dbReference type="InterPro" id="IPR053151">
    <property type="entry name" value="RNase_H-like"/>
</dbReference>
<dbReference type="InterPro" id="IPR036397">
    <property type="entry name" value="RNaseH_sf"/>
</dbReference>
<evidence type="ECO:0000313" key="3">
    <source>
        <dbReference type="Proteomes" id="UP000187609"/>
    </source>
</evidence>
<dbReference type="InterPro" id="IPR012337">
    <property type="entry name" value="RNaseH-like_sf"/>
</dbReference>
<dbReference type="InterPro" id="IPR002156">
    <property type="entry name" value="RNaseH_domain"/>
</dbReference>
<feature type="non-terminal residue" evidence="2">
    <location>
        <position position="1"/>
    </location>
</feature>
<gene>
    <name evidence="2" type="ORF">A4A49_57648</name>
</gene>
<dbReference type="Proteomes" id="UP000187609">
    <property type="component" value="Unassembled WGS sequence"/>
</dbReference>
<dbReference type="InterPro" id="IPR044730">
    <property type="entry name" value="RNase_H-like_dom_plant"/>
</dbReference>
<dbReference type="SUPFAM" id="SSF53098">
    <property type="entry name" value="Ribonuclease H-like"/>
    <property type="match status" value="1"/>
</dbReference>
<evidence type="ECO:0000313" key="2">
    <source>
        <dbReference type="EMBL" id="OIT35419.1"/>
    </source>
</evidence>
<dbReference type="Gene3D" id="3.30.420.10">
    <property type="entry name" value="Ribonuclease H-like superfamily/Ribonuclease H"/>
    <property type="match status" value="1"/>
</dbReference>
<proteinExistence type="predicted"/>
<reference evidence="2" key="1">
    <citation type="submission" date="2016-11" db="EMBL/GenBank/DDBJ databases">
        <title>The genome of Nicotiana attenuata.</title>
        <authorList>
            <person name="Xu S."/>
            <person name="Brockmoeller T."/>
            <person name="Gaquerel E."/>
            <person name="Navarro A."/>
            <person name="Kuhl H."/>
            <person name="Gase K."/>
            <person name="Ling Z."/>
            <person name="Zhou W."/>
            <person name="Kreitzer C."/>
            <person name="Stanke M."/>
            <person name="Tang H."/>
            <person name="Lyons E."/>
            <person name="Pandey P."/>
            <person name="Pandey S.P."/>
            <person name="Timmermann B."/>
            <person name="Baldwin I.T."/>
        </authorList>
    </citation>
    <scope>NUCLEOTIDE SEQUENCE [LARGE SCALE GENOMIC DNA]</scope>
    <source>
        <strain evidence="2">UT</strain>
    </source>
</reference>
<comment type="caution">
    <text evidence="2">The sequence shown here is derived from an EMBL/GenBank/DDBJ whole genome shotgun (WGS) entry which is preliminary data.</text>
</comment>
<dbReference type="Pfam" id="PF13456">
    <property type="entry name" value="RVT_3"/>
    <property type="match status" value="1"/>
</dbReference>
<dbReference type="AlphaFoldDB" id="A0A314L328"/>
<sequence>IEHILFRCNYSRQIWYQINSKDPFDLNPKGKDFLQIWLKKKLLSKESFDKFLHWSDFLPFLLWHIWNFRNGILFGKNITPINKSQPINRAIEFLYLAKNNLLKPVKDTIYVKWEPPNPNFYKLNIDVACAGNLGTGGIGGVFRDERGNWILDFNMGLNYATNIYMEVLALLHGVKIALTKKLLSLVIETDCIELLNLLKSNNCLYQNLIDDCRYLLRRATDPQLKHIYREANGVADLLAKNGCSLDTFCNLQVFDVPPIFTFHALKRDSLGTMWPRLSSCCNNS</sequence>
<dbReference type="PANTHER" id="PTHR47723">
    <property type="entry name" value="OS05G0353850 PROTEIN"/>
    <property type="match status" value="1"/>
</dbReference>
<evidence type="ECO:0000259" key="1">
    <source>
        <dbReference type="Pfam" id="PF13456"/>
    </source>
</evidence>
<name>A0A314L328_NICAT</name>
<feature type="domain" description="RNase H type-1" evidence="1">
    <location>
        <begin position="124"/>
        <end position="241"/>
    </location>
</feature>
<organism evidence="2 3">
    <name type="scientific">Nicotiana attenuata</name>
    <name type="common">Coyote tobacco</name>
    <dbReference type="NCBI Taxonomy" id="49451"/>
    <lineage>
        <taxon>Eukaryota</taxon>
        <taxon>Viridiplantae</taxon>
        <taxon>Streptophyta</taxon>
        <taxon>Embryophyta</taxon>
        <taxon>Tracheophyta</taxon>
        <taxon>Spermatophyta</taxon>
        <taxon>Magnoliopsida</taxon>
        <taxon>eudicotyledons</taxon>
        <taxon>Gunneridae</taxon>
        <taxon>Pentapetalae</taxon>
        <taxon>asterids</taxon>
        <taxon>lamiids</taxon>
        <taxon>Solanales</taxon>
        <taxon>Solanaceae</taxon>
        <taxon>Nicotianoideae</taxon>
        <taxon>Nicotianeae</taxon>
        <taxon>Nicotiana</taxon>
    </lineage>
</organism>
<protein>
    <submittedName>
        <fullName evidence="2">Ribonuclease h protein</fullName>
    </submittedName>
</protein>
<accession>A0A314L328</accession>
<keyword evidence="3" id="KW-1185">Reference proteome</keyword>
<dbReference type="EMBL" id="MJEQ01000563">
    <property type="protein sequence ID" value="OIT35419.1"/>
    <property type="molecule type" value="Genomic_DNA"/>
</dbReference>
<dbReference type="SMR" id="A0A314L328"/>
<dbReference type="PANTHER" id="PTHR47723:SF23">
    <property type="entry name" value="REVERSE TRANSCRIPTASE-LIKE PROTEIN"/>
    <property type="match status" value="1"/>
</dbReference>
<dbReference type="CDD" id="cd06222">
    <property type="entry name" value="RNase_H_like"/>
    <property type="match status" value="1"/>
</dbReference>